<reference evidence="1 2" key="1">
    <citation type="submission" date="2019-05" db="EMBL/GenBank/DDBJ databases">
        <title>Streptomyces marianii sp. nov., a novel marine actinomycete from southern coast of India.</title>
        <authorList>
            <person name="Iniyan A.M."/>
            <person name="Wink J."/>
            <person name="Ramprasad E."/>
            <person name="Ramana C.V."/>
            <person name="Bunk B."/>
            <person name="Sproer C."/>
            <person name="Joseph F.-J.R.S."/>
            <person name="Vincent S.G.P."/>
        </authorList>
    </citation>
    <scope>NUCLEOTIDE SEQUENCE [LARGE SCALE GENOMIC DNA]</scope>
    <source>
        <strain evidence="1 2">ICN19</strain>
    </source>
</reference>
<accession>A0A5R9EG90</accession>
<dbReference type="CDD" id="cd20235">
    <property type="entry name" value="PFM_spherulin-2a-like"/>
    <property type="match status" value="1"/>
</dbReference>
<dbReference type="Gene3D" id="2.170.15.10">
    <property type="entry name" value="Proaerolysin, chain A, domain 3"/>
    <property type="match status" value="1"/>
</dbReference>
<organism evidence="1 2">
    <name type="scientific">Streptomyces marianii</name>
    <dbReference type="NCBI Taxonomy" id="1817406"/>
    <lineage>
        <taxon>Bacteria</taxon>
        <taxon>Bacillati</taxon>
        <taxon>Actinomycetota</taxon>
        <taxon>Actinomycetes</taxon>
        <taxon>Kitasatosporales</taxon>
        <taxon>Streptomycetaceae</taxon>
        <taxon>Streptomyces</taxon>
    </lineage>
</organism>
<dbReference type="EMBL" id="VAWE01000001">
    <property type="protein sequence ID" value="TLQ47652.1"/>
    <property type="molecule type" value="Genomic_DNA"/>
</dbReference>
<dbReference type="OrthoDB" id="3668814at2"/>
<dbReference type="Proteomes" id="UP000305921">
    <property type="component" value="Unassembled WGS sequence"/>
</dbReference>
<sequence length="326" mass="34878">MTVVTSFRTKVTAGEDEAESIVNAIGEQKHVITDSERDGFGWPWGSITDACAKHMGRRPNGAWIRNPTDHDLYNTYGWQQTTTVLKAVKAEILGINSKPTTVKTATFRNNSSVGGTFNVSIWEEVSNTVSNTWSSTNSFSLEQSISYEIGFLGTGGGGETSMSYTHSWGQSKTESQTVTLGSETGVEVYLEPGQAVKSTLVATRGTMEVKVTYSATVEGRTAMNYNPRHNGHHFWSTGTNTILQAGGLNRSKSFTENLEIGYYSNAEILLEDAKTGELLASLPLDGGPAVKPGETVSFNLSPQARAAGAAEVVAAGTPAEPDHPTA</sequence>
<dbReference type="RefSeq" id="WP_138056927.1">
    <property type="nucleotide sequence ID" value="NZ_VAWE01000001.1"/>
</dbReference>
<proteinExistence type="predicted"/>
<dbReference type="AlphaFoldDB" id="A0A5R9EG90"/>
<dbReference type="SUPFAM" id="SSF56973">
    <property type="entry name" value="Aerolisin/ETX pore-forming domain"/>
    <property type="match status" value="1"/>
</dbReference>
<protein>
    <submittedName>
        <fullName evidence="1">Follicular epithelium yolk protein subunit</fullName>
    </submittedName>
</protein>
<gene>
    <name evidence="1" type="ORF">FEF34_36160</name>
</gene>
<comment type="caution">
    <text evidence="1">The sequence shown here is derived from an EMBL/GenBank/DDBJ whole genome shotgun (WGS) entry which is preliminary data.</text>
</comment>
<name>A0A5R9EG90_9ACTN</name>
<evidence type="ECO:0000313" key="2">
    <source>
        <dbReference type="Proteomes" id="UP000305921"/>
    </source>
</evidence>
<keyword evidence="2" id="KW-1185">Reference proteome</keyword>
<evidence type="ECO:0000313" key="1">
    <source>
        <dbReference type="EMBL" id="TLQ47652.1"/>
    </source>
</evidence>